<dbReference type="SUPFAM" id="SSF101898">
    <property type="entry name" value="NHL repeat"/>
    <property type="match status" value="1"/>
</dbReference>
<proteinExistence type="predicted"/>
<sequence>MLIGAAMLAVGLSASAYADSDAPSYQTIMTKTGEAFQAEDWAALNDGLDAAQALRPYSLYVWKMRILARRLNGDVTGALALIEKISERGLVIDLSGHEAFDQLKTEPAYTEIEAQFVANMKPAGDPHVITQYDDANLLPEAYAVGPSGTCFIGSVRTGKIIDLSDAAAPKEIAVASGGVFDIEVRGDALWAAVNNQLAYEQADPENKIASIVVFDRTTGAVKREVRVSRSEALLGDLEVAKDGTAYASDSLTPRLFKLAPGGDTLEVFAEDPRFANLQGIALDDPSHRIFIADYLAGLFVVDTDTAEVTKIDNSIDAHLGGIDGLYYYQGALIGIQNGTTPLRIVRITLNDDATEATGFEVLQQNLDAWNEPTHGAIVKTELHYIAASNWPSYDKDWNVRENAELQPVRIMAVPLDAQ</sequence>
<name>A0A3B0SEG6_9ZZZZ</name>
<organism evidence="1">
    <name type="scientific">hydrothermal vent metagenome</name>
    <dbReference type="NCBI Taxonomy" id="652676"/>
    <lineage>
        <taxon>unclassified sequences</taxon>
        <taxon>metagenomes</taxon>
        <taxon>ecological metagenomes</taxon>
    </lineage>
</organism>
<dbReference type="Gene3D" id="2.120.10.30">
    <property type="entry name" value="TolB, C-terminal domain"/>
    <property type="match status" value="1"/>
</dbReference>
<protein>
    <submittedName>
        <fullName evidence="1">Uncharacterized protein</fullName>
    </submittedName>
</protein>
<evidence type="ECO:0000313" key="1">
    <source>
        <dbReference type="EMBL" id="VAW02720.1"/>
    </source>
</evidence>
<accession>A0A3B0SEG6</accession>
<dbReference type="AlphaFoldDB" id="A0A3B0SEG6"/>
<dbReference type="InterPro" id="IPR011042">
    <property type="entry name" value="6-blade_b-propeller_TolB-like"/>
</dbReference>
<reference evidence="1" key="1">
    <citation type="submission" date="2018-06" db="EMBL/GenBank/DDBJ databases">
        <authorList>
            <person name="Zhirakovskaya E."/>
        </authorList>
    </citation>
    <scope>NUCLEOTIDE SEQUENCE</scope>
</reference>
<gene>
    <name evidence="1" type="ORF">MNBD_ALPHA05-1165</name>
</gene>
<dbReference type="EMBL" id="UOEH01000370">
    <property type="protein sequence ID" value="VAW02720.1"/>
    <property type="molecule type" value="Genomic_DNA"/>
</dbReference>